<keyword evidence="3" id="KW-1185">Reference proteome</keyword>
<evidence type="ECO:0000313" key="2">
    <source>
        <dbReference type="EMBL" id="ARN75525.1"/>
    </source>
</evidence>
<dbReference type="Gene3D" id="3.40.1260.10">
    <property type="entry name" value="DsrEFH-like"/>
    <property type="match status" value="1"/>
</dbReference>
<dbReference type="EMBL" id="CP019343">
    <property type="protein sequence ID" value="ARN75525.1"/>
    <property type="molecule type" value="Genomic_DNA"/>
</dbReference>
<protein>
    <submittedName>
        <fullName evidence="2">Sulfurtransferase TusC</fullName>
    </submittedName>
</protein>
<dbReference type="RefSeq" id="WP_085759707.1">
    <property type="nucleotide sequence ID" value="NZ_CP019343.1"/>
</dbReference>
<dbReference type="InterPro" id="IPR027396">
    <property type="entry name" value="DsrEFH-like"/>
</dbReference>
<keyword evidence="2" id="KW-0808">Transferase</keyword>
<dbReference type="STRING" id="716816.BST96_16265"/>
<dbReference type="PANTHER" id="PTHR38780">
    <property type="entry name" value="PROTEIN TUSC"/>
    <property type="match status" value="1"/>
</dbReference>
<dbReference type="GO" id="GO:0016740">
    <property type="term" value="F:transferase activity"/>
    <property type="evidence" value="ECO:0007669"/>
    <property type="project" value="UniProtKB-KW"/>
</dbReference>
<proteinExistence type="inferred from homology"/>
<dbReference type="Proteomes" id="UP000193450">
    <property type="component" value="Chromosome"/>
</dbReference>
<dbReference type="NCBIfam" id="TIGR03010">
    <property type="entry name" value="sulf_tusC_dsrF"/>
    <property type="match status" value="1"/>
</dbReference>
<dbReference type="KEGG" id="osg:BST96_16265"/>
<dbReference type="InterPro" id="IPR003787">
    <property type="entry name" value="Sulphur_relay_DsrE/F-like"/>
</dbReference>
<comment type="similarity">
    <text evidence="1">Belongs to the DsrF/TusC family.</text>
</comment>
<sequence>MASKRILLICRKAPYGNALARAAADMALAAGAFDQELAIAFIGDGVWQTIDQQDSTDIQQKNHQKLLSAFELYGISESYVEAEALTERQIEPSRLSLAAKPVNQQQLSELFEQADMLLTV</sequence>
<dbReference type="InterPro" id="IPR017462">
    <property type="entry name" value="Sulphur_relay_TusC/DsrF"/>
</dbReference>
<evidence type="ECO:0000256" key="1">
    <source>
        <dbReference type="ARBA" id="ARBA00005996"/>
    </source>
</evidence>
<organism evidence="2 3">
    <name type="scientific">Oceanicoccus sagamiensis</name>
    <dbReference type="NCBI Taxonomy" id="716816"/>
    <lineage>
        <taxon>Bacteria</taxon>
        <taxon>Pseudomonadati</taxon>
        <taxon>Pseudomonadota</taxon>
        <taxon>Gammaproteobacteria</taxon>
        <taxon>Cellvibrionales</taxon>
        <taxon>Spongiibacteraceae</taxon>
        <taxon>Oceanicoccus</taxon>
    </lineage>
</organism>
<accession>A0A1X9NI62</accession>
<reference evidence="2 3" key="1">
    <citation type="submission" date="2016-11" db="EMBL/GenBank/DDBJ databases">
        <title>Trade-off between light-utilization and light-protection in marine flavobacteria.</title>
        <authorList>
            <person name="Kumagai Y."/>
        </authorList>
    </citation>
    <scope>NUCLEOTIDE SEQUENCE [LARGE SCALE GENOMIC DNA]</scope>
    <source>
        <strain evidence="2 3">NBRC 107125</strain>
    </source>
</reference>
<name>A0A1X9NI62_9GAMM</name>
<evidence type="ECO:0000313" key="3">
    <source>
        <dbReference type="Proteomes" id="UP000193450"/>
    </source>
</evidence>
<gene>
    <name evidence="2" type="ORF">BST96_16265</name>
</gene>
<dbReference type="OrthoDB" id="9789418at2"/>
<dbReference type="Pfam" id="PF02635">
    <property type="entry name" value="DsrE"/>
    <property type="match status" value="1"/>
</dbReference>
<dbReference type="PANTHER" id="PTHR38780:SF1">
    <property type="entry name" value="PROTEIN TUSC"/>
    <property type="match status" value="1"/>
</dbReference>
<dbReference type="AlphaFoldDB" id="A0A1X9NI62"/>
<dbReference type="NCBIfam" id="NF001238">
    <property type="entry name" value="PRK00211.1"/>
    <property type="match status" value="1"/>
</dbReference>
<dbReference type="SUPFAM" id="SSF75169">
    <property type="entry name" value="DsrEFH-like"/>
    <property type="match status" value="1"/>
</dbReference>